<feature type="compositionally biased region" description="Polar residues" evidence="1">
    <location>
        <begin position="281"/>
        <end position="300"/>
    </location>
</feature>
<protein>
    <submittedName>
        <fullName evidence="4">Uncharacterized protein</fullName>
    </submittedName>
</protein>
<dbReference type="GeneID" id="55594097"/>
<dbReference type="KEGG" id="hsai:HPS36_03805"/>
<evidence type="ECO:0000259" key="2">
    <source>
        <dbReference type="Pfam" id="PF26270"/>
    </source>
</evidence>
<feature type="compositionally biased region" description="Low complexity" evidence="1">
    <location>
        <begin position="90"/>
        <end position="99"/>
    </location>
</feature>
<feature type="compositionally biased region" description="Low complexity" evidence="1">
    <location>
        <begin position="105"/>
        <end position="127"/>
    </location>
</feature>
<name>A0A7D4BP95_9EURY</name>
<gene>
    <name evidence="4" type="ORF">HPS36_03805</name>
</gene>
<dbReference type="EMBL" id="CP053941">
    <property type="protein sequence ID" value="QKG92017.1"/>
    <property type="molecule type" value="Genomic_DNA"/>
</dbReference>
<evidence type="ECO:0000256" key="1">
    <source>
        <dbReference type="SAM" id="MobiDB-lite"/>
    </source>
</evidence>
<dbReference type="InterPro" id="IPR058809">
    <property type="entry name" value="DUF8073_M"/>
</dbReference>
<dbReference type="Proteomes" id="UP000505020">
    <property type="component" value="Chromosome"/>
</dbReference>
<dbReference type="AlphaFoldDB" id="A0A7D4BP95"/>
<dbReference type="Pfam" id="PF26270">
    <property type="entry name" value="DUF8073_C"/>
    <property type="match status" value="1"/>
</dbReference>
<feature type="compositionally biased region" description="Basic and acidic residues" evidence="1">
    <location>
        <begin position="218"/>
        <end position="227"/>
    </location>
</feature>
<feature type="compositionally biased region" description="Low complexity" evidence="1">
    <location>
        <begin position="154"/>
        <end position="172"/>
    </location>
</feature>
<evidence type="ECO:0000313" key="4">
    <source>
        <dbReference type="EMBL" id="QKG92017.1"/>
    </source>
</evidence>
<feature type="region of interest" description="Disordered" evidence="1">
    <location>
        <begin position="82"/>
        <end position="188"/>
    </location>
</feature>
<feature type="compositionally biased region" description="Basic and acidic residues" evidence="1">
    <location>
        <begin position="250"/>
        <end position="259"/>
    </location>
</feature>
<feature type="domain" description="DUF8073" evidence="3">
    <location>
        <begin position="182"/>
        <end position="222"/>
    </location>
</feature>
<proteinExistence type="predicted"/>
<dbReference type="RefSeq" id="WP_173228567.1">
    <property type="nucleotide sequence ID" value="NZ_CP053941.1"/>
</dbReference>
<feature type="region of interest" description="Disordered" evidence="1">
    <location>
        <begin position="218"/>
        <end position="371"/>
    </location>
</feature>
<keyword evidence="5" id="KW-1185">Reference proteome</keyword>
<evidence type="ECO:0000259" key="3">
    <source>
        <dbReference type="Pfam" id="PF26271"/>
    </source>
</evidence>
<feature type="compositionally biased region" description="Polar residues" evidence="1">
    <location>
        <begin position="330"/>
        <end position="341"/>
    </location>
</feature>
<reference evidence="4 5" key="1">
    <citation type="submission" date="2020-05" db="EMBL/GenBank/DDBJ databases">
        <title>Halorubrum RHB-C sp.nov., an extremely halophilic archaeon isolated from solar salt farm.</title>
        <authorList>
            <person name="Ho H."/>
            <person name="Danganan R.E."/>
            <person name="Dedeles G.R."/>
            <person name="Kim S.-G."/>
        </authorList>
    </citation>
    <scope>NUCLEOTIDE SEQUENCE [LARGE SCALE GENOMIC DNA]</scope>
    <source>
        <strain evidence="4 5">RHB-C</strain>
    </source>
</reference>
<dbReference type="Pfam" id="PF26271">
    <property type="entry name" value="DUF8073_M"/>
    <property type="match status" value="1"/>
</dbReference>
<feature type="compositionally biased region" description="Polar residues" evidence="1">
    <location>
        <begin position="130"/>
        <end position="139"/>
    </location>
</feature>
<feature type="compositionally biased region" description="Low complexity" evidence="1">
    <location>
        <begin position="353"/>
        <end position="370"/>
    </location>
</feature>
<accession>A0A7D4BP95</accession>
<feature type="domain" description="DUF8073" evidence="2">
    <location>
        <begin position="386"/>
        <end position="448"/>
    </location>
</feature>
<evidence type="ECO:0000313" key="5">
    <source>
        <dbReference type="Proteomes" id="UP000505020"/>
    </source>
</evidence>
<organism evidence="4 5">
    <name type="scientific">Halorubrum salinarum</name>
    <dbReference type="NCBI Taxonomy" id="2739057"/>
    <lineage>
        <taxon>Archaea</taxon>
        <taxon>Methanobacteriati</taxon>
        <taxon>Methanobacteriota</taxon>
        <taxon>Stenosarchaea group</taxon>
        <taxon>Halobacteria</taxon>
        <taxon>Halobacteriales</taxon>
        <taxon>Haloferacaceae</taxon>
        <taxon>Halorubrum</taxon>
    </lineage>
</organism>
<dbReference type="InterPro" id="IPR058810">
    <property type="entry name" value="DUF8073_C"/>
</dbReference>
<sequence>MGQTPSDRLETVADVAAAIEAAGNEITDLRVTVDDDGGHGTAQVSVPIIEEGVDTACEFDLAAATLTDSTLQIELDVGTETLETTHDETTPPAAATTETPDGDGADSPAGADQSAAGGETSSAASDSSRPDNTGASAGSTDDEPAPAEHDSTQSEAEGAADSAHSEAAADSDASVDDDCPAYRDPDKLTAVYDPEATFPEMTDALGVDVTPQTVRKYMIEHGIHEPTSRTSDTLTETHVDGEEVTSAEIQSEHDAKTPDPETSESQPTSAETAPANEEHSQPSGGDTQGDDTSAPETSTAGKADTATELVESEESGATASAHADDDKTVTTEAQTRGSKTADTAADPSDEAARATPTTTSTATDGGTQPTLSAVESLELPGEVSVAELVSVLTDSRTVYEVRRELGVDDTQTRTILRQYNLIDLVTGRITQGSEPPDRQEVLSRLIEASDQAA</sequence>